<evidence type="ECO:0000256" key="1">
    <source>
        <dbReference type="ARBA" id="ARBA00006640"/>
    </source>
</evidence>
<keyword evidence="3" id="KW-0687">Ribonucleoprotein</keyword>
<keyword evidence="6" id="KW-1185">Reference proteome</keyword>
<name>A0A6A6NUM7_9PEZI</name>
<dbReference type="OrthoDB" id="2501249at2759"/>
<comment type="similarity">
    <text evidence="1">Belongs to the bacterial ribosomal protein bS21 family.</text>
</comment>
<proteinExistence type="inferred from homology"/>
<dbReference type="InterPro" id="IPR052837">
    <property type="entry name" value="Mitoribosomal_bS21"/>
</dbReference>
<organism evidence="5 6">
    <name type="scientific">Lineolata rhizophorae</name>
    <dbReference type="NCBI Taxonomy" id="578093"/>
    <lineage>
        <taxon>Eukaryota</taxon>
        <taxon>Fungi</taxon>
        <taxon>Dikarya</taxon>
        <taxon>Ascomycota</taxon>
        <taxon>Pezizomycotina</taxon>
        <taxon>Dothideomycetes</taxon>
        <taxon>Dothideomycetes incertae sedis</taxon>
        <taxon>Lineolatales</taxon>
        <taxon>Lineolataceae</taxon>
        <taxon>Lineolata</taxon>
    </lineage>
</organism>
<dbReference type="GO" id="GO:0003735">
    <property type="term" value="F:structural constituent of ribosome"/>
    <property type="evidence" value="ECO:0007669"/>
    <property type="project" value="InterPro"/>
</dbReference>
<keyword evidence="2" id="KW-0689">Ribosomal protein</keyword>
<dbReference type="PANTHER" id="PTHR41237">
    <property type="entry name" value="37S RIBOSOMAL PROTEIN MRP21, MITOCHONDRIAL"/>
    <property type="match status" value="1"/>
</dbReference>
<gene>
    <name evidence="5" type="ORF">BDY21DRAFT_351512</name>
</gene>
<feature type="region of interest" description="Disordered" evidence="4">
    <location>
        <begin position="52"/>
        <end position="109"/>
    </location>
</feature>
<dbReference type="GO" id="GO:0005763">
    <property type="term" value="C:mitochondrial small ribosomal subunit"/>
    <property type="evidence" value="ECO:0007669"/>
    <property type="project" value="TreeGrafter"/>
</dbReference>
<evidence type="ECO:0000256" key="4">
    <source>
        <dbReference type="SAM" id="MobiDB-lite"/>
    </source>
</evidence>
<dbReference type="GO" id="GO:0070124">
    <property type="term" value="P:mitochondrial translational initiation"/>
    <property type="evidence" value="ECO:0007669"/>
    <property type="project" value="TreeGrafter"/>
</dbReference>
<dbReference type="PANTHER" id="PTHR41237:SF1">
    <property type="entry name" value="SMALL RIBOSOMAL SUBUNIT PROTEIN BS21M"/>
    <property type="match status" value="1"/>
</dbReference>
<dbReference type="Pfam" id="PF01165">
    <property type="entry name" value="Ribosomal_S21"/>
    <property type="match status" value="1"/>
</dbReference>
<evidence type="ECO:0000256" key="2">
    <source>
        <dbReference type="ARBA" id="ARBA00022980"/>
    </source>
</evidence>
<dbReference type="InterPro" id="IPR001911">
    <property type="entry name" value="Ribosomal_bS21"/>
</dbReference>
<feature type="compositionally biased region" description="Basic and acidic residues" evidence="4">
    <location>
        <begin position="60"/>
        <end position="75"/>
    </location>
</feature>
<reference evidence="5" key="1">
    <citation type="journal article" date="2020" name="Stud. Mycol.">
        <title>101 Dothideomycetes genomes: a test case for predicting lifestyles and emergence of pathogens.</title>
        <authorList>
            <person name="Haridas S."/>
            <person name="Albert R."/>
            <person name="Binder M."/>
            <person name="Bloem J."/>
            <person name="Labutti K."/>
            <person name="Salamov A."/>
            <person name="Andreopoulos B."/>
            <person name="Baker S."/>
            <person name="Barry K."/>
            <person name="Bills G."/>
            <person name="Bluhm B."/>
            <person name="Cannon C."/>
            <person name="Castanera R."/>
            <person name="Culley D."/>
            <person name="Daum C."/>
            <person name="Ezra D."/>
            <person name="Gonzalez J."/>
            <person name="Henrissat B."/>
            <person name="Kuo A."/>
            <person name="Liang C."/>
            <person name="Lipzen A."/>
            <person name="Lutzoni F."/>
            <person name="Magnuson J."/>
            <person name="Mondo S."/>
            <person name="Nolan M."/>
            <person name="Ohm R."/>
            <person name="Pangilinan J."/>
            <person name="Park H.-J."/>
            <person name="Ramirez L."/>
            <person name="Alfaro M."/>
            <person name="Sun H."/>
            <person name="Tritt A."/>
            <person name="Yoshinaga Y."/>
            <person name="Zwiers L.-H."/>
            <person name="Turgeon B."/>
            <person name="Goodwin S."/>
            <person name="Spatafora J."/>
            <person name="Crous P."/>
            <person name="Grigoriev I."/>
        </authorList>
    </citation>
    <scope>NUCLEOTIDE SEQUENCE</scope>
    <source>
        <strain evidence="5">ATCC 16933</strain>
    </source>
</reference>
<dbReference type="AlphaFoldDB" id="A0A6A6NUM7"/>
<evidence type="ECO:0000313" key="6">
    <source>
        <dbReference type="Proteomes" id="UP000799766"/>
    </source>
</evidence>
<dbReference type="Proteomes" id="UP000799766">
    <property type="component" value="Unassembled WGS sequence"/>
</dbReference>
<evidence type="ECO:0000256" key="3">
    <source>
        <dbReference type="ARBA" id="ARBA00023274"/>
    </source>
</evidence>
<sequence length="291" mass="32839">MDMRRGAEALLRAQHQHLIATSPMCRSTSRPQCAHRLFLRPASIPSRRFLTTTTPSHQQHNQDRTPDSPPKDEPQRPASRSRVASLLDSVVGPESDNASFGIPRRNPRTSLDEYARFRELRQQQQQSGGQGAWPRLFDNAAAPKERGSEARPGQQEQQERSATDVGSSRTGSILDALRARDGPLGQPAASTTSSGPVRLDAEPAMNIKLGPELGKTVPVDKGRGVGLAQAFRFMEIQTAMNRIRHTVNMQKFHERPGLRRKRLKSQRWRRRFKEGFKETVRKVQKMTRQGW</sequence>
<feature type="region of interest" description="Disordered" evidence="4">
    <location>
        <begin position="143"/>
        <end position="198"/>
    </location>
</feature>
<dbReference type="EMBL" id="MU001688">
    <property type="protein sequence ID" value="KAF2455197.1"/>
    <property type="molecule type" value="Genomic_DNA"/>
</dbReference>
<evidence type="ECO:0000313" key="5">
    <source>
        <dbReference type="EMBL" id="KAF2455197.1"/>
    </source>
</evidence>
<accession>A0A6A6NUM7</accession>
<protein>
    <submittedName>
        <fullName evidence="5">Uncharacterized protein</fullName>
    </submittedName>
</protein>